<dbReference type="InterPro" id="IPR000788">
    <property type="entry name" value="RNR_lg_C"/>
</dbReference>
<comment type="caution">
    <text evidence="11">The sequence shown here is derived from an EMBL/GenBank/DDBJ whole genome shotgun (WGS) entry which is preliminary data.</text>
</comment>
<feature type="domain" description="ATP-cone" evidence="10">
    <location>
        <begin position="8"/>
        <end position="101"/>
    </location>
</feature>
<keyword evidence="6 9" id="KW-0215">Deoxyribonucleotide synthesis</keyword>
<dbReference type="AlphaFoldDB" id="A0A0F9ZEF6"/>
<evidence type="ECO:0000256" key="8">
    <source>
        <dbReference type="PROSITE-ProRule" id="PRU00492"/>
    </source>
</evidence>
<evidence type="ECO:0000256" key="7">
    <source>
        <dbReference type="ARBA" id="ARBA00023285"/>
    </source>
</evidence>
<dbReference type="EC" id="1.17.4.1" evidence="9"/>
<dbReference type="GO" id="GO:0004748">
    <property type="term" value="F:ribonucleoside-diphosphate reductase activity, thioredoxin disulfide as acceptor"/>
    <property type="evidence" value="ECO:0007669"/>
    <property type="project" value="UniProtKB-EC"/>
</dbReference>
<evidence type="ECO:0000256" key="5">
    <source>
        <dbReference type="ARBA" id="ARBA00023002"/>
    </source>
</evidence>
<keyword evidence="4 8" id="KW-0067">ATP-binding</keyword>
<protein>
    <recommendedName>
        <fullName evidence="9">Ribonucleoside-diphosphate reductase</fullName>
        <ecNumber evidence="9">1.17.4.1</ecNumber>
    </recommendedName>
</protein>
<dbReference type="GO" id="GO:0031419">
    <property type="term" value="F:cobalamin binding"/>
    <property type="evidence" value="ECO:0007669"/>
    <property type="project" value="UniProtKB-KW"/>
</dbReference>
<proteinExistence type="inferred from homology"/>
<keyword evidence="3 8" id="KW-0547">Nucleotide-binding</keyword>
<reference evidence="11 12" key="1">
    <citation type="journal article" date="2015" name="Nature">
        <title>rRNA introns, odd ribosomes, and small enigmatic genomes across a large radiation of phyla.</title>
        <authorList>
            <person name="Brown C.T."/>
            <person name="Hug L.A."/>
            <person name="Thomas B.C."/>
            <person name="Sharon I."/>
            <person name="Castelle C.J."/>
            <person name="Singh A."/>
            <person name="Wilkins M.J."/>
            <person name="Williams K.H."/>
            <person name="Banfield J.F."/>
        </authorList>
    </citation>
    <scope>NUCLEOTIDE SEQUENCE [LARGE SCALE GENOMIC DNA]</scope>
</reference>
<feature type="non-terminal residue" evidence="11">
    <location>
        <position position="282"/>
    </location>
</feature>
<name>A0A0F9ZEF6_9BACT</name>
<organism evidence="11 12">
    <name type="scientific">Candidatus Roizmanbacteria bacterium GW2011_GWA2_32_13</name>
    <dbReference type="NCBI Taxonomy" id="1618475"/>
    <lineage>
        <taxon>Bacteria</taxon>
        <taxon>Candidatus Roizmaniibacteriota</taxon>
    </lineage>
</organism>
<comment type="similarity">
    <text evidence="9">Belongs to the ribonucleoside diphosphate reductase large chain family.</text>
</comment>
<dbReference type="Proteomes" id="UP000034349">
    <property type="component" value="Unassembled WGS sequence"/>
</dbReference>
<evidence type="ECO:0000256" key="9">
    <source>
        <dbReference type="RuleBase" id="RU003410"/>
    </source>
</evidence>
<dbReference type="InterPro" id="IPR050862">
    <property type="entry name" value="RdRp_reductase_class-2"/>
</dbReference>
<evidence type="ECO:0000313" key="11">
    <source>
        <dbReference type="EMBL" id="KKP37221.1"/>
    </source>
</evidence>
<evidence type="ECO:0000256" key="2">
    <source>
        <dbReference type="ARBA" id="ARBA00022628"/>
    </source>
</evidence>
<dbReference type="Pfam" id="PF02867">
    <property type="entry name" value="Ribonuc_red_lgC"/>
    <property type="match status" value="1"/>
</dbReference>
<dbReference type="EMBL" id="LBOK01000005">
    <property type="protein sequence ID" value="KKP37221.1"/>
    <property type="molecule type" value="Genomic_DNA"/>
</dbReference>
<sequence>MIKEKFFKSIKKRDGRVVPFDENRIVNAIFNAMRAAKEGKKSNALLVCGKVISELKKLRSYDEIPTIEEIQDIVETELILTDFPKTAKAYILYRREHEIKRLERIDILEGKTTNLPFTTNALQVLAKRYLARNKQFQIQENPEQMFNRVARSLANVEEKYNKNKQEIQDIYEDFLEAMVSFKYLPAGRTLANAGAETAIIPNCIVLNIRDSMLDIFETLKNAALLQQMGAGLGFPFHLIRPAGIMTLRCRGVASGPVSFLSIYDKAFGVIKQQNRHGANMAI</sequence>
<dbReference type="UniPathway" id="UPA00326"/>
<comment type="function">
    <text evidence="9">Provides the precursors necessary for DNA synthesis. Catalyzes the biosynthesis of deoxyribonucleotides from the corresponding ribonucleotides.</text>
</comment>
<dbReference type="InterPro" id="IPR005144">
    <property type="entry name" value="ATP-cone_dom"/>
</dbReference>
<evidence type="ECO:0000256" key="3">
    <source>
        <dbReference type="ARBA" id="ARBA00022741"/>
    </source>
</evidence>
<keyword evidence="7" id="KW-0170">Cobalt</keyword>
<comment type="catalytic activity">
    <reaction evidence="9">
        <text>a 2'-deoxyribonucleoside 5'-diphosphate + [thioredoxin]-disulfide + H2O = a ribonucleoside 5'-diphosphate + [thioredoxin]-dithiol</text>
        <dbReference type="Rhea" id="RHEA:23252"/>
        <dbReference type="Rhea" id="RHEA-COMP:10698"/>
        <dbReference type="Rhea" id="RHEA-COMP:10700"/>
        <dbReference type="ChEBI" id="CHEBI:15377"/>
        <dbReference type="ChEBI" id="CHEBI:29950"/>
        <dbReference type="ChEBI" id="CHEBI:50058"/>
        <dbReference type="ChEBI" id="CHEBI:57930"/>
        <dbReference type="ChEBI" id="CHEBI:73316"/>
        <dbReference type="EC" id="1.17.4.1"/>
    </reaction>
</comment>
<dbReference type="PANTHER" id="PTHR43371">
    <property type="entry name" value="VITAMIN B12-DEPENDENT RIBONUCLEOTIDE REDUCTASE"/>
    <property type="match status" value="1"/>
</dbReference>
<keyword evidence="5 9" id="KW-0560">Oxidoreductase</keyword>
<dbReference type="Pfam" id="PF03477">
    <property type="entry name" value="ATP-cone"/>
    <property type="match status" value="1"/>
</dbReference>
<gene>
    <name evidence="11" type="ORF">UR23_C0005G0001</name>
</gene>
<dbReference type="Gene3D" id="3.20.70.20">
    <property type="match status" value="1"/>
</dbReference>
<dbReference type="InterPro" id="IPR013509">
    <property type="entry name" value="RNR_lsu_N"/>
</dbReference>
<dbReference type="Pfam" id="PF00317">
    <property type="entry name" value="Ribonuc_red_lgN"/>
    <property type="match status" value="1"/>
</dbReference>
<evidence type="ECO:0000256" key="1">
    <source>
        <dbReference type="ARBA" id="ARBA00001922"/>
    </source>
</evidence>
<evidence type="ECO:0000259" key="10">
    <source>
        <dbReference type="PROSITE" id="PS51161"/>
    </source>
</evidence>
<dbReference type="PANTHER" id="PTHR43371:SF1">
    <property type="entry name" value="RIBONUCLEOSIDE-DIPHOSPHATE REDUCTASE"/>
    <property type="match status" value="1"/>
</dbReference>
<dbReference type="SUPFAM" id="SSF51998">
    <property type="entry name" value="PFL-like glycyl radical enzymes"/>
    <property type="match status" value="1"/>
</dbReference>
<evidence type="ECO:0000256" key="4">
    <source>
        <dbReference type="ARBA" id="ARBA00022840"/>
    </source>
</evidence>
<evidence type="ECO:0000313" key="12">
    <source>
        <dbReference type="Proteomes" id="UP000034349"/>
    </source>
</evidence>
<dbReference type="PROSITE" id="PS51161">
    <property type="entry name" value="ATP_CONE"/>
    <property type="match status" value="1"/>
</dbReference>
<dbReference type="GO" id="GO:0009263">
    <property type="term" value="P:deoxyribonucleotide biosynthetic process"/>
    <property type="evidence" value="ECO:0007669"/>
    <property type="project" value="UniProtKB-KW"/>
</dbReference>
<comment type="cofactor">
    <cofactor evidence="1">
        <name>adenosylcob(III)alamin</name>
        <dbReference type="ChEBI" id="CHEBI:18408"/>
    </cofactor>
</comment>
<accession>A0A0F9ZEF6</accession>
<keyword evidence="2" id="KW-0846">Cobalamin</keyword>
<evidence type="ECO:0000256" key="6">
    <source>
        <dbReference type="ARBA" id="ARBA00023116"/>
    </source>
</evidence>
<dbReference type="GO" id="GO:0005524">
    <property type="term" value="F:ATP binding"/>
    <property type="evidence" value="ECO:0007669"/>
    <property type="project" value="UniProtKB-UniRule"/>
</dbReference>